<protein>
    <submittedName>
        <fullName evidence="2">Ycf3-interacting protein 1, chloroplastic-like</fullName>
    </submittedName>
</protein>
<dbReference type="EMBL" id="SMMG02000002">
    <property type="protein sequence ID" value="KAA3482131.1"/>
    <property type="molecule type" value="Genomic_DNA"/>
</dbReference>
<feature type="region of interest" description="Disordered" evidence="1">
    <location>
        <begin position="66"/>
        <end position="91"/>
    </location>
</feature>
<dbReference type="OrthoDB" id="2018626at2759"/>
<reference evidence="3" key="1">
    <citation type="journal article" date="2019" name="Plant Biotechnol. J.">
        <title>Genome sequencing of the Australian wild diploid species Gossypium australe highlights disease resistance and delayed gland morphogenesis.</title>
        <authorList>
            <person name="Cai Y."/>
            <person name="Cai X."/>
            <person name="Wang Q."/>
            <person name="Wang P."/>
            <person name="Zhang Y."/>
            <person name="Cai C."/>
            <person name="Xu Y."/>
            <person name="Wang K."/>
            <person name="Zhou Z."/>
            <person name="Wang C."/>
            <person name="Geng S."/>
            <person name="Li B."/>
            <person name="Dong Q."/>
            <person name="Hou Y."/>
            <person name="Wang H."/>
            <person name="Ai P."/>
            <person name="Liu Z."/>
            <person name="Yi F."/>
            <person name="Sun M."/>
            <person name="An G."/>
            <person name="Cheng J."/>
            <person name="Zhang Y."/>
            <person name="Shi Q."/>
            <person name="Xie Y."/>
            <person name="Shi X."/>
            <person name="Chang Y."/>
            <person name="Huang F."/>
            <person name="Chen Y."/>
            <person name="Hong S."/>
            <person name="Mi L."/>
            <person name="Sun Q."/>
            <person name="Zhang L."/>
            <person name="Zhou B."/>
            <person name="Peng R."/>
            <person name="Zhang X."/>
            <person name="Liu F."/>
        </authorList>
    </citation>
    <scope>NUCLEOTIDE SEQUENCE [LARGE SCALE GENOMIC DNA]</scope>
    <source>
        <strain evidence="3">cv. PA1801</strain>
    </source>
</reference>
<dbReference type="PANTHER" id="PTHR33672:SF3">
    <property type="entry name" value="YCF3-INTERACTING PROTEIN 1, CHLOROPLASTIC"/>
    <property type="match status" value="1"/>
</dbReference>
<dbReference type="GO" id="GO:0080183">
    <property type="term" value="P:response to photooxidative stress"/>
    <property type="evidence" value="ECO:0007669"/>
    <property type="project" value="InterPro"/>
</dbReference>
<keyword evidence="3" id="KW-1185">Reference proteome</keyword>
<dbReference type="GO" id="GO:0048564">
    <property type="term" value="P:photosystem I assembly"/>
    <property type="evidence" value="ECO:0007669"/>
    <property type="project" value="InterPro"/>
</dbReference>
<accession>A0A5B6WJP2</accession>
<dbReference type="PANTHER" id="PTHR33672">
    <property type="entry name" value="YCF3-INTERACTING PROTEIN 1, CHLOROPLASTIC"/>
    <property type="match status" value="1"/>
</dbReference>
<dbReference type="Proteomes" id="UP000325315">
    <property type="component" value="Unassembled WGS sequence"/>
</dbReference>
<dbReference type="InterPro" id="IPR040340">
    <property type="entry name" value="CEST/Y3IP1"/>
</dbReference>
<proteinExistence type="predicted"/>
<name>A0A5B6WJP2_9ROSI</name>
<gene>
    <name evidence="2" type="ORF">EPI10_004399</name>
</gene>
<evidence type="ECO:0000256" key="1">
    <source>
        <dbReference type="SAM" id="MobiDB-lite"/>
    </source>
</evidence>
<organism evidence="2 3">
    <name type="scientific">Gossypium australe</name>
    <dbReference type="NCBI Taxonomy" id="47621"/>
    <lineage>
        <taxon>Eukaryota</taxon>
        <taxon>Viridiplantae</taxon>
        <taxon>Streptophyta</taxon>
        <taxon>Embryophyta</taxon>
        <taxon>Tracheophyta</taxon>
        <taxon>Spermatophyta</taxon>
        <taxon>Magnoliopsida</taxon>
        <taxon>eudicotyledons</taxon>
        <taxon>Gunneridae</taxon>
        <taxon>Pentapetalae</taxon>
        <taxon>rosids</taxon>
        <taxon>malvids</taxon>
        <taxon>Malvales</taxon>
        <taxon>Malvaceae</taxon>
        <taxon>Malvoideae</taxon>
        <taxon>Gossypium</taxon>
    </lineage>
</organism>
<comment type="caution">
    <text evidence="2">The sequence shown here is derived from an EMBL/GenBank/DDBJ whole genome shotgun (WGS) entry which is preliminary data.</text>
</comment>
<evidence type="ECO:0000313" key="2">
    <source>
        <dbReference type="EMBL" id="KAA3482131.1"/>
    </source>
</evidence>
<dbReference type="AlphaFoldDB" id="A0A5B6WJP2"/>
<evidence type="ECO:0000313" key="3">
    <source>
        <dbReference type="Proteomes" id="UP000325315"/>
    </source>
</evidence>
<sequence length="272" mass="30114">MGILQASQVPFASTCSSSSSCLPAAPKTLSACKSLAMNVKLSKVCNSTSLRLRKIGGGVVGVGKEGVQPVRIDEDDDGHDTSLSTTAQPEEDEDLQCVRQIQRVLQLLRKNRDMLFSEVKLTVMIEDPREVERRRLLGIEDPDAPTRDDLVEALEQVNEGKIPTNRVALRMLAEEMTNWPNIEVEASKKQRSKSLYARATDTGIDPKEVAKRLNIDWDSAAEIEDAGISDETEVPSAVSRKIYYQICLLKDAYVWSKYNPQDTSENGDSLAE</sequence>
<dbReference type="GO" id="GO:0009535">
    <property type="term" value="C:chloroplast thylakoid membrane"/>
    <property type="evidence" value="ECO:0007669"/>
    <property type="project" value="InterPro"/>
</dbReference>